<dbReference type="Pfam" id="PF02518">
    <property type="entry name" value="HATPase_c"/>
    <property type="match status" value="1"/>
</dbReference>
<dbReference type="Proteomes" id="UP000446768">
    <property type="component" value="Unassembled WGS sequence"/>
</dbReference>
<evidence type="ECO:0000256" key="1">
    <source>
        <dbReference type="ARBA" id="ARBA00000085"/>
    </source>
</evidence>
<feature type="domain" description="Histidine kinase" evidence="6">
    <location>
        <begin position="213"/>
        <end position="444"/>
    </location>
</feature>
<accession>A0A7X2IVF6</accession>
<gene>
    <name evidence="8" type="ORF">GJ700_32830</name>
</gene>
<dbReference type="PANTHER" id="PTHR43547">
    <property type="entry name" value="TWO-COMPONENT HISTIDINE KINASE"/>
    <property type="match status" value="1"/>
</dbReference>
<dbReference type="PANTHER" id="PTHR43547:SF2">
    <property type="entry name" value="HYBRID SIGNAL TRANSDUCTION HISTIDINE KINASE C"/>
    <property type="match status" value="1"/>
</dbReference>
<dbReference type="PROSITE" id="PS50110">
    <property type="entry name" value="RESPONSE_REGULATORY"/>
    <property type="match status" value="1"/>
</dbReference>
<dbReference type="InterPro" id="IPR003594">
    <property type="entry name" value="HATPase_dom"/>
</dbReference>
<sequence length="450" mass="48386">MNDNEQPVPGGAIILVVDDSPSGVLVMKEYLEEAGYRTCHAYNGEAALALAREAQPALILMDVMMPGIDGFETCVRLKADDGLKDIPVIFMTALADESSKMHAFNVGGVDYVSKPPLLGELLARVRTHIALHTLQRRLAEQNAALQREVAVREAAQQALREHRDQLERDVAERTADAVSHSRALEETLARLRTAQEQVIKSETMASLGRLVAGIAHEVNTPLGVALSAATHLNDQIRQVAAKMRDNQLQRSKLEQFFELGSELSQALIVNCQRAADLMGRLKSGATDRASGQRREFDLGVYVREVVASLQPQLKQAGIDAVIDAQEGITMDSFPGPLAQILSNLVSNAQDHAFDGNGGRVEIAVRALGDNHVELVFSDNGAGIAPENLPRVLDPFFTTRRGAGNSGLGMHIIQNLATVVLGGGITVDSVRGQGATVRLTFPRVAPALSPG</sequence>
<dbReference type="Pfam" id="PF00072">
    <property type="entry name" value="Response_reg"/>
    <property type="match status" value="1"/>
</dbReference>
<dbReference type="PRINTS" id="PR00344">
    <property type="entry name" value="BCTRLSENSOR"/>
</dbReference>
<dbReference type="InterPro" id="IPR036890">
    <property type="entry name" value="HATPase_C_sf"/>
</dbReference>
<keyword evidence="3 4" id="KW-0597">Phosphoprotein</keyword>
<dbReference type="InterPro" id="IPR036097">
    <property type="entry name" value="HisK_dim/P_sf"/>
</dbReference>
<protein>
    <recommendedName>
        <fullName evidence="2">histidine kinase</fullName>
        <ecNumber evidence="2">2.7.13.3</ecNumber>
    </recommendedName>
</protein>
<dbReference type="InterPro" id="IPR001789">
    <property type="entry name" value="Sig_transdc_resp-reg_receiver"/>
</dbReference>
<dbReference type="SMART" id="SM00448">
    <property type="entry name" value="REC"/>
    <property type="match status" value="1"/>
</dbReference>
<dbReference type="InterPro" id="IPR003661">
    <property type="entry name" value="HisK_dim/P_dom"/>
</dbReference>
<evidence type="ECO:0000256" key="5">
    <source>
        <dbReference type="SAM" id="Coils"/>
    </source>
</evidence>
<dbReference type="SUPFAM" id="SSF52172">
    <property type="entry name" value="CheY-like"/>
    <property type="match status" value="1"/>
</dbReference>
<organism evidence="8 9">
    <name type="scientific">Pseudoduganella rivuli</name>
    <dbReference type="NCBI Taxonomy" id="2666085"/>
    <lineage>
        <taxon>Bacteria</taxon>
        <taxon>Pseudomonadati</taxon>
        <taxon>Pseudomonadota</taxon>
        <taxon>Betaproteobacteria</taxon>
        <taxon>Burkholderiales</taxon>
        <taxon>Oxalobacteraceae</taxon>
        <taxon>Telluria group</taxon>
        <taxon>Pseudoduganella</taxon>
    </lineage>
</organism>
<evidence type="ECO:0000313" key="9">
    <source>
        <dbReference type="Proteomes" id="UP000446768"/>
    </source>
</evidence>
<feature type="domain" description="Response regulatory" evidence="7">
    <location>
        <begin position="13"/>
        <end position="129"/>
    </location>
</feature>
<keyword evidence="5" id="KW-0175">Coiled coil</keyword>
<keyword evidence="9" id="KW-1185">Reference proteome</keyword>
<name>A0A7X2IVF6_9BURK</name>
<evidence type="ECO:0000259" key="6">
    <source>
        <dbReference type="PROSITE" id="PS50109"/>
    </source>
</evidence>
<dbReference type="InterPro" id="IPR004358">
    <property type="entry name" value="Sig_transdc_His_kin-like_C"/>
</dbReference>
<dbReference type="Gene3D" id="3.30.565.10">
    <property type="entry name" value="Histidine kinase-like ATPase, C-terminal domain"/>
    <property type="match status" value="1"/>
</dbReference>
<evidence type="ECO:0000256" key="2">
    <source>
        <dbReference type="ARBA" id="ARBA00012438"/>
    </source>
</evidence>
<dbReference type="InterPro" id="IPR005467">
    <property type="entry name" value="His_kinase_dom"/>
</dbReference>
<dbReference type="SUPFAM" id="SSF55874">
    <property type="entry name" value="ATPase domain of HSP90 chaperone/DNA topoisomerase II/histidine kinase"/>
    <property type="match status" value="1"/>
</dbReference>
<evidence type="ECO:0000259" key="7">
    <source>
        <dbReference type="PROSITE" id="PS50110"/>
    </source>
</evidence>
<comment type="caution">
    <text evidence="8">The sequence shown here is derived from an EMBL/GenBank/DDBJ whole genome shotgun (WGS) entry which is preliminary data.</text>
</comment>
<dbReference type="Gene3D" id="1.10.287.130">
    <property type="match status" value="1"/>
</dbReference>
<proteinExistence type="predicted"/>
<dbReference type="PROSITE" id="PS50109">
    <property type="entry name" value="HIS_KIN"/>
    <property type="match status" value="1"/>
</dbReference>
<dbReference type="AlphaFoldDB" id="A0A7X2IVF6"/>
<evidence type="ECO:0000256" key="3">
    <source>
        <dbReference type="ARBA" id="ARBA00022553"/>
    </source>
</evidence>
<dbReference type="RefSeq" id="WP_154382084.1">
    <property type="nucleotide sequence ID" value="NZ_WKJJ01000034.1"/>
</dbReference>
<evidence type="ECO:0000256" key="4">
    <source>
        <dbReference type="PROSITE-ProRule" id="PRU00169"/>
    </source>
</evidence>
<dbReference type="EC" id="2.7.13.3" evidence="2"/>
<dbReference type="Gene3D" id="3.40.50.2300">
    <property type="match status" value="1"/>
</dbReference>
<comment type="catalytic activity">
    <reaction evidence="1">
        <text>ATP + protein L-histidine = ADP + protein N-phospho-L-histidine.</text>
        <dbReference type="EC" id="2.7.13.3"/>
    </reaction>
</comment>
<dbReference type="EMBL" id="WKJJ01000034">
    <property type="protein sequence ID" value="MRV76507.1"/>
    <property type="molecule type" value="Genomic_DNA"/>
</dbReference>
<evidence type="ECO:0000313" key="8">
    <source>
        <dbReference type="EMBL" id="MRV76507.1"/>
    </source>
</evidence>
<feature type="modified residue" description="4-aspartylphosphate" evidence="4">
    <location>
        <position position="62"/>
    </location>
</feature>
<feature type="coiled-coil region" evidence="5">
    <location>
        <begin position="145"/>
        <end position="172"/>
    </location>
</feature>
<dbReference type="GO" id="GO:0000155">
    <property type="term" value="F:phosphorelay sensor kinase activity"/>
    <property type="evidence" value="ECO:0007669"/>
    <property type="project" value="InterPro"/>
</dbReference>
<reference evidence="8 9" key="1">
    <citation type="submission" date="2019-11" db="EMBL/GenBank/DDBJ databases">
        <title>Novel species isolated from a subtropical stream in China.</title>
        <authorList>
            <person name="Lu H."/>
        </authorList>
    </citation>
    <scope>NUCLEOTIDE SEQUENCE [LARGE SCALE GENOMIC DNA]</scope>
    <source>
        <strain evidence="8 9">FT92W</strain>
    </source>
</reference>
<dbReference type="SMART" id="SM00387">
    <property type="entry name" value="HATPase_c"/>
    <property type="match status" value="1"/>
</dbReference>
<dbReference type="CDD" id="cd00082">
    <property type="entry name" value="HisKA"/>
    <property type="match status" value="1"/>
</dbReference>
<dbReference type="SUPFAM" id="SSF47384">
    <property type="entry name" value="Homodimeric domain of signal transducing histidine kinase"/>
    <property type="match status" value="1"/>
</dbReference>
<dbReference type="InterPro" id="IPR011006">
    <property type="entry name" value="CheY-like_superfamily"/>
</dbReference>